<evidence type="ECO:0000313" key="11">
    <source>
        <dbReference type="Proteomes" id="UP000569914"/>
    </source>
</evidence>
<evidence type="ECO:0000256" key="5">
    <source>
        <dbReference type="ARBA" id="ARBA00023136"/>
    </source>
</evidence>
<evidence type="ECO:0000256" key="8">
    <source>
        <dbReference type="SAM" id="Phobius"/>
    </source>
</evidence>
<evidence type="ECO:0000256" key="4">
    <source>
        <dbReference type="ARBA" id="ARBA00022989"/>
    </source>
</evidence>
<feature type="transmembrane region" description="Helical" evidence="8">
    <location>
        <begin position="113"/>
        <end position="134"/>
    </location>
</feature>
<dbReference type="Proteomes" id="UP000569914">
    <property type="component" value="Unassembled WGS sequence"/>
</dbReference>
<feature type="transmembrane region" description="Helical" evidence="8">
    <location>
        <begin position="146"/>
        <end position="169"/>
    </location>
</feature>
<dbReference type="SUPFAM" id="SSF103473">
    <property type="entry name" value="MFS general substrate transporter"/>
    <property type="match status" value="1"/>
</dbReference>
<feature type="transmembrane region" description="Helical" evidence="8">
    <location>
        <begin position="181"/>
        <end position="203"/>
    </location>
</feature>
<dbReference type="Gene3D" id="1.20.1250.20">
    <property type="entry name" value="MFS general substrate transporter like domains"/>
    <property type="match status" value="2"/>
</dbReference>
<dbReference type="CDD" id="cd17319">
    <property type="entry name" value="MFS_ExuT_GudP_like"/>
    <property type="match status" value="1"/>
</dbReference>
<evidence type="ECO:0000256" key="6">
    <source>
        <dbReference type="ARBA" id="ARBA00058119"/>
    </source>
</evidence>
<evidence type="ECO:0000256" key="7">
    <source>
        <dbReference type="ARBA" id="ARBA00074139"/>
    </source>
</evidence>
<feature type="transmembrane region" description="Helical" evidence="8">
    <location>
        <begin position="321"/>
        <end position="339"/>
    </location>
</feature>
<reference evidence="10 11" key="1">
    <citation type="submission" date="2020-07" db="EMBL/GenBank/DDBJ databases">
        <title>Sequencing the genomes of 1000 actinobacteria strains.</title>
        <authorList>
            <person name="Klenk H.-P."/>
        </authorList>
    </citation>
    <scope>NUCLEOTIDE SEQUENCE [LARGE SCALE GENOMIC DNA]</scope>
    <source>
        <strain evidence="10 11">DSM 22083</strain>
    </source>
</reference>
<feature type="transmembrane region" description="Helical" evidence="8">
    <location>
        <begin position="345"/>
        <end position="364"/>
    </location>
</feature>
<comment type="subcellular location">
    <subcellularLocation>
        <location evidence="1">Cell membrane</location>
        <topology evidence="1">Multi-pass membrane protein</topology>
    </subcellularLocation>
</comment>
<feature type="transmembrane region" description="Helical" evidence="8">
    <location>
        <begin position="55"/>
        <end position="76"/>
    </location>
</feature>
<dbReference type="InterPro" id="IPR011701">
    <property type="entry name" value="MFS"/>
</dbReference>
<gene>
    <name evidence="10" type="ORF">BKA15_003031</name>
</gene>
<keyword evidence="3 8" id="KW-0812">Transmembrane</keyword>
<keyword evidence="4 8" id="KW-1133">Transmembrane helix</keyword>
<feature type="transmembrane region" description="Helical" evidence="8">
    <location>
        <begin position="410"/>
        <end position="432"/>
    </location>
</feature>
<feature type="transmembrane region" description="Helical" evidence="8">
    <location>
        <begin position="249"/>
        <end position="274"/>
    </location>
</feature>
<name>A0A7Y9LBG6_9ACTN</name>
<accession>A0A7Y9LBG6</accession>
<feature type="transmembrane region" description="Helical" evidence="8">
    <location>
        <begin position="376"/>
        <end position="398"/>
    </location>
</feature>
<dbReference type="AlphaFoldDB" id="A0A7Y9LBG6"/>
<comment type="function">
    <text evidence="6">Component of the tartrate utilization system and may allow entry of tartrate and tartrate dehydrogenase.</text>
</comment>
<keyword evidence="5 8" id="KW-0472">Membrane</keyword>
<dbReference type="FunFam" id="1.20.1250.20:FF:000018">
    <property type="entry name" value="MFS transporter permease"/>
    <property type="match status" value="1"/>
</dbReference>
<feature type="domain" description="Major facilitator superfamily (MFS) profile" evidence="9">
    <location>
        <begin position="22"/>
        <end position="434"/>
    </location>
</feature>
<dbReference type="InterPro" id="IPR036259">
    <property type="entry name" value="MFS_trans_sf"/>
</dbReference>
<feature type="transmembrane region" description="Helical" evidence="8">
    <location>
        <begin position="18"/>
        <end position="35"/>
    </location>
</feature>
<sequence>MATQTAATELERRTLRKVALRLLPYLGLLYFINYLDRTNIGFAKLTMSDDLGLTQTAFGLASGIFFIGYLLLEVPSNLALHKFGARRWIARIMITWGIIASALAFVPNEGVLYVLRFLLGVAEAGFFPGIILYLTFWFPKRERAKVVAWFMVAIPVSTVLGAPISTAIMQTWHGLFGLAGWRVMFLMEGIPAIILAFVTWFYLTDRPQDANWLADDERAWLAAEMDAEAASTERQFHFPLRRALTDGRVIALAFVYFGIVYGLYALSFFLPTIISGFQQQFGVTYSLVQVGLITAIPYALGAIAMIIWARHGDRTDERVRHVAIPAIVGGLAIPVALYLQSPLLVMVAVSVCAIGVCCALPTFWSLPTAFLTGAAAAGGIALVNSIGNLAGFAAPYITGFLADLTGSQNAGMWAVGAAMIAAGVLTLILRALPKPDREDVSKSA</sequence>
<feature type="transmembrane region" description="Helical" evidence="8">
    <location>
        <begin position="88"/>
        <end position="107"/>
    </location>
</feature>
<evidence type="ECO:0000256" key="2">
    <source>
        <dbReference type="ARBA" id="ARBA00022448"/>
    </source>
</evidence>
<feature type="transmembrane region" description="Helical" evidence="8">
    <location>
        <begin position="286"/>
        <end position="309"/>
    </location>
</feature>
<evidence type="ECO:0000259" key="9">
    <source>
        <dbReference type="PROSITE" id="PS50850"/>
    </source>
</evidence>
<dbReference type="Pfam" id="PF07690">
    <property type="entry name" value="MFS_1"/>
    <property type="match status" value="1"/>
</dbReference>
<proteinExistence type="predicted"/>
<dbReference type="RefSeq" id="WP_179752038.1">
    <property type="nucleotide sequence ID" value="NZ_JACCBU010000001.1"/>
</dbReference>
<organism evidence="10 11">
    <name type="scientific">Microlunatus parietis</name>
    <dbReference type="NCBI Taxonomy" id="682979"/>
    <lineage>
        <taxon>Bacteria</taxon>
        <taxon>Bacillati</taxon>
        <taxon>Actinomycetota</taxon>
        <taxon>Actinomycetes</taxon>
        <taxon>Propionibacteriales</taxon>
        <taxon>Propionibacteriaceae</taxon>
        <taxon>Microlunatus</taxon>
    </lineage>
</organism>
<evidence type="ECO:0000256" key="1">
    <source>
        <dbReference type="ARBA" id="ARBA00004651"/>
    </source>
</evidence>
<protein>
    <recommendedName>
        <fullName evidence="7">Putative tartrate transporter</fullName>
    </recommendedName>
</protein>
<evidence type="ECO:0000313" key="10">
    <source>
        <dbReference type="EMBL" id="NYE71702.1"/>
    </source>
</evidence>
<dbReference type="PANTHER" id="PTHR43791">
    <property type="entry name" value="PERMEASE-RELATED"/>
    <property type="match status" value="1"/>
</dbReference>
<dbReference type="FunFam" id="1.20.1250.20:FF:000126">
    <property type="entry name" value="MFS transporter permease"/>
    <property type="match status" value="1"/>
</dbReference>
<dbReference type="GO" id="GO:0005886">
    <property type="term" value="C:plasma membrane"/>
    <property type="evidence" value="ECO:0007669"/>
    <property type="project" value="UniProtKB-SubCell"/>
</dbReference>
<dbReference type="GO" id="GO:0022857">
    <property type="term" value="F:transmembrane transporter activity"/>
    <property type="evidence" value="ECO:0007669"/>
    <property type="project" value="InterPro"/>
</dbReference>
<dbReference type="PANTHER" id="PTHR43791:SF36">
    <property type="entry name" value="TRANSPORTER, PUTATIVE (AFU_ORTHOLOGUE AFUA_6G08340)-RELATED"/>
    <property type="match status" value="1"/>
</dbReference>
<dbReference type="InterPro" id="IPR020846">
    <property type="entry name" value="MFS_dom"/>
</dbReference>
<dbReference type="EMBL" id="JACCBU010000001">
    <property type="protein sequence ID" value="NYE71702.1"/>
    <property type="molecule type" value="Genomic_DNA"/>
</dbReference>
<keyword evidence="11" id="KW-1185">Reference proteome</keyword>
<comment type="caution">
    <text evidence="10">The sequence shown here is derived from an EMBL/GenBank/DDBJ whole genome shotgun (WGS) entry which is preliminary data.</text>
</comment>
<evidence type="ECO:0000256" key="3">
    <source>
        <dbReference type="ARBA" id="ARBA00022692"/>
    </source>
</evidence>
<dbReference type="PROSITE" id="PS50850">
    <property type="entry name" value="MFS"/>
    <property type="match status" value="1"/>
</dbReference>
<keyword evidence="2" id="KW-0813">Transport</keyword>